<keyword evidence="2" id="KW-0732">Signal</keyword>
<sequence length="110" mass="11821">MIHMGFLAAPRWRGGGMAVMSLLLRCHTCTFISSSSPNHRICLVMTASTNSARLHATQQPPNRVNYALPSELPPSLVRAGPEREGRRIRRGASRGDAGGGIWGLAQARSG</sequence>
<evidence type="ECO:0000313" key="3">
    <source>
        <dbReference type="EMBL" id="JAE22991.1"/>
    </source>
</evidence>
<proteinExistence type="predicted"/>
<organism evidence="3">
    <name type="scientific">Arundo donax</name>
    <name type="common">Giant reed</name>
    <name type="synonym">Donax arundinaceus</name>
    <dbReference type="NCBI Taxonomy" id="35708"/>
    <lineage>
        <taxon>Eukaryota</taxon>
        <taxon>Viridiplantae</taxon>
        <taxon>Streptophyta</taxon>
        <taxon>Embryophyta</taxon>
        <taxon>Tracheophyta</taxon>
        <taxon>Spermatophyta</taxon>
        <taxon>Magnoliopsida</taxon>
        <taxon>Liliopsida</taxon>
        <taxon>Poales</taxon>
        <taxon>Poaceae</taxon>
        <taxon>PACMAD clade</taxon>
        <taxon>Arundinoideae</taxon>
        <taxon>Arundineae</taxon>
        <taxon>Arundo</taxon>
    </lineage>
</organism>
<feature type="chain" id="PRO_5002047821" description="Secreted protein" evidence="2">
    <location>
        <begin position="29"/>
        <end position="110"/>
    </location>
</feature>
<feature type="region of interest" description="Disordered" evidence="1">
    <location>
        <begin position="63"/>
        <end position="94"/>
    </location>
</feature>
<protein>
    <recommendedName>
        <fullName evidence="4">Secreted protein</fullName>
    </recommendedName>
</protein>
<feature type="signal peptide" evidence="2">
    <location>
        <begin position="1"/>
        <end position="28"/>
    </location>
</feature>
<evidence type="ECO:0000256" key="2">
    <source>
        <dbReference type="SAM" id="SignalP"/>
    </source>
</evidence>
<evidence type="ECO:0000256" key="1">
    <source>
        <dbReference type="SAM" id="MobiDB-lite"/>
    </source>
</evidence>
<evidence type="ECO:0008006" key="4">
    <source>
        <dbReference type="Google" id="ProtNLM"/>
    </source>
</evidence>
<reference evidence="3" key="2">
    <citation type="journal article" date="2015" name="Data Brief">
        <title>Shoot transcriptome of the giant reed, Arundo donax.</title>
        <authorList>
            <person name="Barrero R.A."/>
            <person name="Guerrero F.D."/>
            <person name="Moolhuijzen P."/>
            <person name="Goolsby J.A."/>
            <person name="Tidwell J."/>
            <person name="Bellgard S.E."/>
            <person name="Bellgard M.I."/>
        </authorList>
    </citation>
    <scope>NUCLEOTIDE SEQUENCE</scope>
    <source>
        <tissue evidence="3">Shoot tissue taken approximately 20 cm above the soil surface</tissue>
    </source>
</reference>
<accession>A0A0A9GKB9</accession>
<name>A0A0A9GKB9_ARUDO</name>
<dbReference type="EMBL" id="GBRH01174905">
    <property type="protein sequence ID" value="JAE22991.1"/>
    <property type="molecule type" value="Transcribed_RNA"/>
</dbReference>
<dbReference type="AlphaFoldDB" id="A0A0A9GKB9"/>
<reference evidence="3" key="1">
    <citation type="submission" date="2014-09" db="EMBL/GenBank/DDBJ databases">
        <authorList>
            <person name="Magalhaes I.L.F."/>
            <person name="Oliveira U."/>
            <person name="Santos F.R."/>
            <person name="Vidigal T.H.D.A."/>
            <person name="Brescovit A.D."/>
            <person name="Santos A.J."/>
        </authorList>
    </citation>
    <scope>NUCLEOTIDE SEQUENCE</scope>
    <source>
        <tissue evidence="3">Shoot tissue taken approximately 20 cm above the soil surface</tissue>
    </source>
</reference>